<dbReference type="EMBL" id="MU275838">
    <property type="protein sequence ID" value="KAI0053985.1"/>
    <property type="molecule type" value="Genomic_DNA"/>
</dbReference>
<evidence type="ECO:0000313" key="1">
    <source>
        <dbReference type="EMBL" id="KAI0053985.1"/>
    </source>
</evidence>
<evidence type="ECO:0000313" key="2">
    <source>
        <dbReference type="Proteomes" id="UP000814033"/>
    </source>
</evidence>
<sequence>MLRESAMLLWTLSSRRLVRTIADGKGGLISSTRRRCGSDSCLVRANAVRSQRTTRTTRGETCEGQNGERLGMTV</sequence>
<proteinExistence type="predicted"/>
<organism evidence="1 2">
    <name type="scientific">Auriscalpium vulgare</name>
    <dbReference type="NCBI Taxonomy" id="40419"/>
    <lineage>
        <taxon>Eukaryota</taxon>
        <taxon>Fungi</taxon>
        <taxon>Dikarya</taxon>
        <taxon>Basidiomycota</taxon>
        <taxon>Agaricomycotina</taxon>
        <taxon>Agaricomycetes</taxon>
        <taxon>Russulales</taxon>
        <taxon>Auriscalpiaceae</taxon>
        <taxon>Auriscalpium</taxon>
    </lineage>
</organism>
<gene>
    <name evidence="1" type="ORF">FA95DRAFT_1551769</name>
</gene>
<dbReference type="Proteomes" id="UP000814033">
    <property type="component" value="Unassembled WGS sequence"/>
</dbReference>
<keyword evidence="2" id="KW-1185">Reference proteome</keyword>
<reference evidence="1" key="1">
    <citation type="submission" date="2021-02" db="EMBL/GenBank/DDBJ databases">
        <authorList>
            <consortium name="DOE Joint Genome Institute"/>
            <person name="Ahrendt S."/>
            <person name="Looney B.P."/>
            <person name="Miyauchi S."/>
            <person name="Morin E."/>
            <person name="Drula E."/>
            <person name="Courty P.E."/>
            <person name="Chicoki N."/>
            <person name="Fauchery L."/>
            <person name="Kohler A."/>
            <person name="Kuo A."/>
            <person name="Labutti K."/>
            <person name="Pangilinan J."/>
            <person name="Lipzen A."/>
            <person name="Riley R."/>
            <person name="Andreopoulos W."/>
            <person name="He G."/>
            <person name="Johnson J."/>
            <person name="Barry K.W."/>
            <person name="Grigoriev I.V."/>
            <person name="Nagy L."/>
            <person name="Hibbett D."/>
            <person name="Henrissat B."/>
            <person name="Matheny P.B."/>
            <person name="Labbe J."/>
            <person name="Martin F."/>
        </authorList>
    </citation>
    <scope>NUCLEOTIDE SEQUENCE</scope>
    <source>
        <strain evidence="1">FP105234-sp</strain>
    </source>
</reference>
<accession>A0ACB8SDH2</accession>
<reference evidence="1" key="2">
    <citation type="journal article" date="2022" name="New Phytol.">
        <title>Evolutionary transition to the ectomycorrhizal habit in the genomes of a hyperdiverse lineage of mushroom-forming fungi.</title>
        <authorList>
            <person name="Looney B."/>
            <person name="Miyauchi S."/>
            <person name="Morin E."/>
            <person name="Drula E."/>
            <person name="Courty P.E."/>
            <person name="Kohler A."/>
            <person name="Kuo A."/>
            <person name="LaButti K."/>
            <person name="Pangilinan J."/>
            <person name="Lipzen A."/>
            <person name="Riley R."/>
            <person name="Andreopoulos W."/>
            <person name="He G."/>
            <person name="Johnson J."/>
            <person name="Nolan M."/>
            <person name="Tritt A."/>
            <person name="Barry K.W."/>
            <person name="Grigoriev I.V."/>
            <person name="Nagy L.G."/>
            <person name="Hibbett D."/>
            <person name="Henrissat B."/>
            <person name="Matheny P.B."/>
            <person name="Labbe J."/>
            <person name="Martin F.M."/>
        </authorList>
    </citation>
    <scope>NUCLEOTIDE SEQUENCE</scope>
    <source>
        <strain evidence="1">FP105234-sp</strain>
    </source>
</reference>
<name>A0ACB8SDH2_9AGAM</name>
<comment type="caution">
    <text evidence="1">The sequence shown here is derived from an EMBL/GenBank/DDBJ whole genome shotgun (WGS) entry which is preliminary data.</text>
</comment>
<protein>
    <submittedName>
        <fullName evidence="1">Uncharacterized protein</fullName>
    </submittedName>
</protein>